<evidence type="ECO:0000313" key="2">
    <source>
        <dbReference type="Proteomes" id="UP000023152"/>
    </source>
</evidence>
<dbReference type="EMBL" id="ASPP01003177">
    <property type="protein sequence ID" value="ETO33719.1"/>
    <property type="molecule type" value="Genomic_DNA"/>
</dbReference>
<proteinExistence type="predicted"/>
<organism evidence="1 2">
    <name type="scientific">Reticulomyxa filosa</name>
    <dbReference type="NCBI Taxonomy" id="46433"/>
    <lineage>
        <taxon>Eukaryota</taxon>
        <taxon>Sar</taxon>
        <taxon>Rhizaria</taxon>
        <taxon>Retaria</taxon>
        <taxon>Foraminifera</taxon>
        <taxon>Monothalamids</taxon>
        <taxon>Reticulomyxidae</taxon>
        <taxon>Reticulomyxa</taxon>
    </lineage>
</organism>
<comment type="caution">
    <text evidence="1">The sequence shown here is derived from an EMBL/GenBank/DDBJ whole genome shotgun (WGS) entry which is preliminary data.</text>
</comment>
<reference evidence="1 2" key="1">
    <citation type="journal article" date="2013" name="Curr. Biol.">
        <title>The Genome of the Foraminiferan Reticulomyxa filosa.</title>
        <authorList>
            <person name="Glockner G."/>
            <person name="Hulsmann N."/>
            <person name="Schleicher M."/>
            <person name="Noegel A.A."/>
            <person name="Eichinger L."/>
            <person name="Gallinger C."/>
            <person name="Pawlowski J."/>
            <person name="Sierra R."/>
            <person name="Euteneuer U."/>
            <person name="Pillet L."/>
            <person name="Moustafa A."/>
            <person name="Platzer M."/>
            <person name="Groth M."/>
            <person name="Szafranski K."/>
            <person name="Schliwa M."/>
        </authorList>
    </citation>
    <scope>NUCLEOTIDE SEQUENCE [LARGE SCALE GENOMIC DNA]</scope>
</reference>
<evidence type="ECO:0000313" key="1">
    <source>
        <dbReference type="EMBL" id="ETO33719.1"/>
    </source>
</evidence>
<sequence length="121" mass="14155">MACHQSADIRDNIPVDILHQCDVIHFAASRYNHFKLDDFPVFDVVQFFIPAKYIRDAVDQFIHQKFGHKQDYRIAVHRRAMKEGGYNTKQNKAKKKLIFFSSSSSSFEKKRSDSIFHGSFI</sequence>
<gene>
    <name evidence="1" type="ORF">RFI_03380</name>
</gene>
<keyword evidence="2" id="KW-1185">Reference proteome</keyword>
<accession>X6P6K4</accession>
<name>X6P6K4_RETFI</name>
<dbReference type="Proteomes" id="UP000023152">
    <property type="component" value="Unassembled WGS sequence"/>
</dbReference>
<dbReference type="AlphaFoldDB" id="X6P6K4"/>
<protein>
    <submittedName>
        <fullName evidence="1">Uncharacterized protein</fullName>
    </submittedName>
</protein>